<dbReference type="AlphaFoldDB" id="A0A382IVL3"/>
<reference evidence="1" key="1">
    <citation type="submission" date="2018-05" db="EMBL/GenBank/DDBJ databases">
        <authorList>
            <person name="Lanie J.A."/>
            <person name="Ng W.-L."/>
            <person name="Kazmierczak K.M."/>
            <person name="Andrzejewski T.M."/>
            <person name="Davidsen T.M."/>
            <person name="Wayne K.J."/>
            <person name="Tettelin H."/>
            <person name="Glass J.I."/>
            <person name="Rusch D."/>
            <person name="Podicherti R."/>
            <person name="Tsui H.-C.T."/>
            <person name="Winkler M.E."/>
        </authorList>
    </citation>
    <scope>NUCLEOTIDE SEQUENCE</scope>
</reference>
<proteinExistence type="predicted"/>
<evidence type="ECO:0000313" key="1">
    <source>
        <dbReference type="EMBL" id="SVC02923.1"/>
    </source>
</evidence>
<dbReference type="EMBL" id="UINC01069499">
    <property type="protein sequence ID" value="SVC02923.1"/>
    <property type="molecule type" value="Genomic_DNA"/>
</dbReference>
<gene>
    <name evidence="1" type="ORF">METZ01_LOCUS255777</name>
</gene>
<protein>
    <submittedName>
        <fullName evidence="1">Uncharacterized protein</fullName>
    </submittedName>
</protein>
<sequence>MNTPTFEQFLGDKKVFHPELKGQYQYLWSRYQDKMKSCFSKKYCSIFNATTETNPSKVGWSNKFVCPFTKKAMRVVIPIVGDNYWTPVEEDYE</sequence>
<organism evidence="1">
    <name type="scientific">marine metagenome</name>
    <dbReference type="NCBI Taxonomy" id="408172"/>
    <lineage>
        <taxon>unclassified sequences</taxon>
        <taxon>metagenomes</taxon>
        <taxon>ecological metagenomes</taxon>
    </lineage>
</organism>
<accession>A0A382IVL3</accession>
<name>A0A382IVL3_9ZZZZ</name>